<dbReference type="EMBL" id="JWZX01001706">
    <property type="protein sequence ID" value="KOO32675.1"/>
    <property type="molecule type" value="Genomic_DNA"/>
</dbReference>
<proteinExistence type="predicted"/>
<feature type="region of interest" description="Disordered" evidence="2">
    <location>
        <begin position="1"/>
        <end position="21"/>
    </location>
</feature>
<sequence length="538" mass="57096">MAAASSAADAAPAASAEPAAPCPKSFDEYLELRQVRFIADAAEGGRPAPSADAESGRSHPIFASVVESARAPLAHELLAACVVSDDLDLLRWALGELSQVLAKMNEAYDEMNEYIESNQSGFFSAEVGPLALDELEDPQLHLLAARCRKEAATLWNGWRKVLEEHKAEKLNAQLRSLDARVARVGELGLRADEFARELAAARPDLASLESMAAEAAAKLREMNSSVALKQAAASRSQSAQHALQQELLGAEAELLRAKAYTRQQQAREDELTAAVAAASSSASDEVPPGGTVIEGDALLDAFEAGLCWRPLTLTPSCISLGFGEPTVFELRAKLTPDAPASHAVAHVELLSPAMAHATEGAPAHVLVRSAFFAAVARELHPRCVACRGMGGANGLRALVRATGLELGRLLDLVAEVKQLEARGVQAVPHRDAESGGIALALPYAFYGARRQFVLHVLIRSLSPCVPLSWHLVLQDTSAALVPAVAASSASTALVVPHMHESADERLRQQVGAIVDEHSLGFGRLLRIHSALLRAFCAV</sequence>
<comment type="caution">
    <text evidence="3">The sequence shown here is derived from an EMBL/GenBank/DDBJ whole genome shotgun (WGS) entry which is preliminary data.</text>
</comment>
<organism evidence="3 4">
    <name type="scientific">Chrysochromulina tobinii</name>
    <dbReference type="NCBI Taxonomy" id="1460289"/>
    <lineage>
        <taxon>Eukaryota</taxon>
        <taxon>Haptista</taxon>
        <taxon>Haptophyta</taxon>
        <taxon>Prymnesiophyceae</taxon>
        <taxon>Prymnesiales</taxon>
        <taxon>Chrysochromulinaceae</taxon>
        <taxon>Chrysochromulina</taxon>
    </lineage>
</organism>
<evidence type="ECO:0000313" key="3">
    <source>
        <dbReference type="EMBL" id="KOO32675.1"/>
    </source>
</evidence>
<dbReference type="Proteomes" id="UP000037460">
    <property type="component" value="Unassembled WGS sequence"/>
</dbReference>
<reference evidence="4" key="1">
    <citation type="journal article" date="2015" name="PLoS Genet.">
        <title>Genome Sequence and Transcriptome Analyses of Chrysochromulina tobin: Metabolic Tools for Enhanced Algal Fitness in the Prominent Order Prymnesiales (Haptophyceae).</title>
        <authorList>
            <person name="Hovde B.T."/>
            <person name="Deodato C.R."/>
            <person name="Hunsperger H.M."/>
            <person name="Ryken S.A."/>
            <person name="Yost W."/>
            <person name="Jha R.K."/>
            <person name="Patterson J."/>
            <person name="Monnat R.J. Jr."/>
            <person name="Barlow S.B."/>
            <person name="Starkenburg S.R."/>
            <person name="Cattolico R.A."/>
        </authorList>
    </citation>
    <scope>NUCLEOTIDE SEQUENCE</scope>
    <source>
        <strain evidence="4">CCMP291</strain>
    </source>
</reference>
<name>A0A0M0K1J2_9EUKA</name>
<gene>
    <name evidence="3" type="ORF">Ctob_009397</name>
</gene>
<feature type="compositionally biased region" description="Low complexity" evidence="2">
    <location>
        <begin position="1"/>
        <end position="19"/>
    </location>
</feature>
<keyword evidence="4" id="KW-1185">Reference proteome</keyword>
<dbReference type="AlphaFoldDB" id="A0A0M0K1J2"/>
<evidence type="ECO:0000313" key="4">
    <source>
        <dbReference type="Proteomes" id="UP000037460"/>
    </source>
</evidence>
<accession>A0A0M0K1J2</accession>
<keyword evidence="1" id="KW-0175">Coiled coil</keyword>
<evidence type="ECO:0000256" key="1">
    <source>
        <dbReference type="SAM" id="Coils"/>
    </source>
</evidence>
<feature type="coiled-coil region" evidence="1">
    <location>
        <begin position="160"/>
        <end position="225"/>
    </location>
</feature>
<evidence type="ECO:0000256" key="2">
    <source>
        <dbReference type="SAM" id="MobiDB-lite"/>
    </source>
</evidence>
<protein>
    <submittedName>
        <fullName evidence="3">Uncharacterized protein</fullName>
    </submittedName>
</protein>